<dbReference type="PANTHER" id="PTHR31286">
    <property type="entry name" value="GLYCINE-RICH CELL WALL STRUCTURAL PROTEIN 1.8-LIKE"/>
    <property type="match status" value="1"/>
</dbReference>
<reference evidence="3 4" key="1">
    <citation type="submission" date="2024-01" db="EMBL/GenBank/DDBJ databases">
        <title>Genome assemblies of Stephania.</title>
        <authorList>
            <person name="Yang L."/>
        </authorList>
    </citation>
    <scope>NUCLEOTIDE SEQUENCE [LARGE SCALE GENOMIC DNA]</scope>
    <source>
        <strain evidence="3">JXDWG</strain>
        <tissue evidence="3">Leaf</tissue>
    </source>
</reference>
<comment type="caution">
    <text evidence="3">The sequence shown here is derived from an EMBL/GenBank/DDBJ whole genome shotgun (WGS) entry which is preliminary data.</text>
</comment>
<dbReference type="AlphaFoldDB" id="A0AAP0NMX1"/>
<evidence type="ECO:0000259" key="2">
    <source>
        <dbReference type="Pfam" id="PF14111"/>
    </source>
</evidence>
<dbReference type="PANTHER" id="PTHR31286:SF99">
    <property type="entry name" value="DUF4283 DOMAIN-CONTAINING PROTEIN"/>
    <property type="match status" value="1"/>
</dbReference>
<dbReference type="Proteomes" id="UP001419268">
    <property type="component" value="Unassembled WGS sequence"/>
</dbReference>
<protein>
    <recommendedName>
        <fullName evidence="2">DUF4283 domain-containing protein</fullName>
    </recommendedName>
</protein>
<sequence length="263" mass="29456">MPEKNKDPTKKVRFREGTLEKPLVQEDDASMETHAEAPTKDDGKQPSCDNLSHKERLLGDRMFGTGKNIRLEEGDIVVDSNDKGEFLRISERLLKLTREPWKYAVVVKLIRRNIGYRTLCDKIKEMWRPENDYRVVDMQNNFFMIQLATAEDMNEALLGGPWIIMGHCLSVQRWSPSFSATTSLITKVFNPVAISFDSSVSFGLTPSSSPLFLRLASGATRLAVRPPPSSVSRSAASQEHLSVVADFNLTLSSLFGPSLPPEL</sequence>
<organism evidence="3 4">
    <name type="scientific">Stephania cephalantha</name>
    <dbReference type="NCBI Taxonomy" id="152367"/>
    <lineage>
        <taxon>Eukaryota</taxon>
        <taxon>Viridiplantae</taxon>
        <taxon>Streptophyta</taxon>
        <taxon>Embryophyta</taxon>
        <taxon>Tracheophyta</taxon>
        <taxon>Spermatophyta</taxon>
        <taxon>Magnoliopsida</taxon>
        <taxon>Ranunculales</taxon>
        <taxon>Menispermaceae</taxon>
        <taxon>Menispermoideae</taxon>
        <taxon>Cissampelideae</taxon>
        <taxon>Stephania</taxon>
    </lineage>
</organism>
<feature type="region of interest" description="Disordered" evidence="1">
    <location>
        <begin position="1"/>
        <end position="51"/>
    </location>
</feature>
<evidence type="ECO:0000313" key="4">
    <source>
        <dbReference type="Proteomes" id="UP001419268"/>
    </source>
</evidence>
<feature type="compositionally biased region" description="Basic and acidic residues" evidence="1">
    <location>
        <begin position="31"/>
        <end position="44"/>
    </location>
</feature>
<feature type="domain" description="DUF4283" evidence="2">
    <location>
        <begin position="99"/>
        <end position="181"/>
    </location>
</feature>
<accession>A0AAP0NMX1</accession>
<evidence type="ECO:0000256" key="1">
    <source>
        <dbReference type="SAM" id="MobiDB-lite"/>
    </source>
</evidence>
<dbReference type="Pfam" id="PF14111">
    <property type="entry name" value="DUF4283"/>
    <property type="match status" value="1"/>
</dbReference>
<evidence type="ECO:0000313" key="3">
    <source>
        <dbReference type="EMBL" id="KAK9111909.1"/>
    </source>
</evidence>
<proteinExistence type="predicted"/>
<dbReference type="EMBL" id="JBBNAG010000008">
    <property type="protein sequence ID" value="KAK9111909.1"/>
    <property type="molecule type" value="Genomic_DNA"/>
</dbReference>
<dbReference type="InterPro" id="IPR040256">
    <property type="entry name" value="At4g02000-like"/>
</dbReference>
<keyword evidence="4" id="KW-1185">Reference proteome</keyword>
<name>A0AAP0NMX1_9MAGN</name>
<gene>
    <name evidence="3" type="ORF">Scep_019428</name>
</gene>
<dbReference type="InterPro" id="IPR025558">
    <property type="entry name" value="DUF4283"/>
</dbReference>
<feature type="compositionally biased region" description="Basic and acidic residues" evidence="1">
    <location>
        <begin position="1"/>
        <end position="19"/>
    </location>
</feature>